<proteinExistence type="predicted"/>
<dbReference type="EMBL" id="KB468054">
    <property type="protein sequence ID" value="PCH40615.1"/>
    <property type="molecule type" value="Genomic_DNA"/>
</dbReference>
<name>A0A2H3JGE1_WOLCO</name>
<dbReference type="AlphaFoldDB" id="A0A2H3JGE1"/>
<accession>A0A2H3JGE1</accession>
<dbReference type="Proteomes" id="UP000218811">
    <property type="component" value="Unassembled WGS sequence"/>
</dbReference>
<evidence type="ECO:0000313" key="2">
    <source>
        <dbReference type="Proteomes" id="UP000218811"/>
    </source>
</evidence>
<sequence>IDAPCPLTRTSSTTRVVPSGPVNPVVLLVTAPTFASTLAPPISCRTLHCRPCHRRHHDPPAPAVCASSRCMPPPLCVCVSRRCSWINAAFTSANQPWTSRCIFGTVRCATCTGHSILAP</sequence>
<gene>
    <name evidence="1" type="ORF">WOLCODRAFT_29693</name>
</gene>
<reference evidence="1 2" key="1">
    <citation type="journal article" date="2012" name="Science">
        <title>The Paleozoic origin of enzymatic lignin decomposition reconstructed from 31 fungal genomes.</title>
        <authorList>
            <person name="Floudas D."/>
            <person name="Binder M."/>
            <person name="Riley R."/>
            <person name="Barry K."/>
            <person name="Blanchette R.A."/>
            <person name="Henrissat B."/>
            <person name="Martinez A.T."/>
            <person name="Otillar R."/>
            <person name="Spatafora J.W."/>
            <person name="Yadav J.S."/>
            <person name="Aerts A."/>
            <person name="Benoit I."/>
            <person name="Boyd A."/>
            <person name="Carlson A."/>
            <person name="Copeland A."/>
            <person name="Coutinho P.M."/>
            <person name="de Vries R.P."/>
            <person name="Ferreira P."/>
            <person name="Findley K."/>
            <person name="Foster B."/>
            <person name="Gaskell J."/>
            <person name="Glotzer D."/>
            <person name="Gorecki P."/>
            <person name="Heitman J."/>
            <person name="Hesse C."/>
            <person name="Hori C."/>
            <person name="Igarashi K."/>
            <person name="Jurgens J.A."/>
            <person name="Kallen N."/>
            <person name="Kersten P."/>
            <person name="Kohler A."/>
            <person name="Kuees U."/>
            <person name="Kumar T.K.A."/>
            <person name="Kuo A."/>
            <person name="LaButti K."/>
            <person name="Larrondo L.F."/>
            <person name="Lindquist E."/>
            <person name="Ling A."/>
            <person name="Lombard V."/>
            <person name="Lucas S."/>
            <person name="Lundell T."/>
            <person name="Martin R."/>
            <person name="McLaughlin D.J."/>
            <person name="Morgenstern I."/>
            <person name="Morin E."/>
            <person name="Murat C."/>
            <person name="Nagy L.G."/>
            <person name="Nolan M."/>
            <person name="Ohm R.A."/>
            <person name="Patyshakuliyeva A."/>
            <person name="Rokas A."/>
            <person name="Ruiz-Duenas F.J."/>
            <person name="Sabat G."/>
            <person name="Salamov A."/>
            <person name="Samejima M."/>
            <person name="Schmutz J."/>
            <person name="Slot J.C."/>
            <person name="St John F."/>
            <person name="Stenlid J."/>
            <person name="Sun H."/>
            <person name="Sun S."/>
            <person name="Syed K."/>
            <person name="Tsang A."/>
            <person name="Wiebenga A."/>
            <person name="Young D."/>
            <person name="Pisabarro A."/>
            <person name="Eastwood D.C."/>
            <person name="Martin F."/>
            <person name="Cullen D."/>
            <person name="Grigoriev I.V."/>
            <person name="Hibbett D.S."/>
        </authorList>
    </citation>
    <scope>NUCLEOTIDE SEQUENCE [LARGE SCALE GENOMIC DNA]</scope>
    <source>
        <strain evidence="1 2">MD-104</strain>
    </source>
</reference>
<feature type="non-terminal residue" evidence="1">
    <location>
        <position position="1"/>
    </location>
</feature>
<evidence type="ECO:0000313" key="1">
    <source>
        <dbReference type="EMBL" id="PCH40615.1"/>
    </source>
</evidence>
<protein>
    <submittedName>
        <fullName evidence="1">Uncharacterized protein</fullName>
    </submittedName>
</protein>
<keyword evidence="2" id="KW-1185">Reference proteome</keyword>
<organism evidence="1 2">
    <name type="scientific">Wolfiporia cocos (strain MD-104)</name>
    <name type="common">Brown rot fungus</name>
    <dbReference type="NCBI Taxonomy" id="742152"/>
    <lineage>
        <taxon>Eukaryota</taxon>
        <taxon>Fungi</taxon>
        <taxon>Dikarya</taxon>
        <taxon>Basidiomycota</taxon>
        <taxon>Agaricomycotina</taxon>
        <taxon>Agaricomycetes</taxon>
        <taxon>Polyporales</taxon>
        <taxon>Phaeolaceae</taxon>
        <taxon>Wolfiporia</taxon>
    </lineage>
</organism>